<protein>
    <recommendedName>
        <fullName evidence="1">PAS fold domain-containing protein</fullName>
    </recommendedName>
</protein>
<dbReference type="Pfam" id="PF00989">
    <property type="entry name" value="PAS"/>
    <property type="match status" value="1"/>
</dbReference>
<dbReference type="RefSeq" id="WP_281793266.1">
    <property type="nucleotide sequence ID" value="NZ_BSDR01000001.1"/>
</dbReference>
<dbReference type="GO" id="GO:0006355">
    <property type="term" value="P:regulation of DNA-templated transcription"/>
    <property type="evidence" value="ECO:0007669"/>
    <property type="project" value="InterPro"/>
</dbReference>
<evidence type="ECO:0000259" key="1">
    <source>
        <dbReference type="Pfam" id="PF00989"/>
    </source>
</evidence>
<keyword evidence="3" id="KW-1185">Reference proteome</keyword>
<dbReference type="InterPro" id="IPR035965">
    <property type="entry name" value="PAS-like_dom_sf"/>
</dbReference>
<comment type="caution">
    <text evidence="2">The sequence shown here is derived from an EMBL/GenBank/DDBJ whole genome shotgun (WGS) entry which is preliminary data.</text>
</comment>
<reference evidence="2" key="1">
    <citation type="submission" date="2022-12" db="EMBL/GenBank/DDBJ databases">
        <title>Reference genome sequencing for broad-spectrum identification of bacterial and archaeal isolates by mass spectrometry.</title>
        <authorList>
            <person name="Sekiguchi Y."/>
            <person name="Tourlousse D.M."/>
        </authorList>
    </citation>
    <scope>NUCLEOTIDE SEQUENCE</scope>
    <source>
        <strain evidence="2">ASRB1</strain>
    </source>
</reference>
<dbReference type="InterPro" id="IPR013767">
    <property type="entry name" value="PAS_fold"/>
</dbReference>
<dbReference type="EMBL" id="BSDR01000001">
    <property type="protein sequence ID" value="GLI33991.1"/>
    <property type="molecule type" value="Genomic_DNA"/>
</dbReference>
<name>A0A9W6CY69_9BACT</name>
<organism evidence="2 3">
    <name type="scientific">Desulforhabdus amnigena</name>
    <dbReference type="NCBI Taxonomy" id="40218"/>
    <lineage>
        <taxon>Bacteria</taxon>
        <taxon>Pseudomonadati</taxon>
        <taxon>Thermodesulfobacteriota</taxon>
        <taxon>Syntrophobacteria</taxon>
        <taxon>Syntrophobacterales</taxon>
        <taxon>Syntrophobacteraceae</taxon>
        <taxon>Desulforhabdus</taxon>
    </lineage>
</organism>
<gene>
    <name evidence="2" type="ORF">DAMNIGENAA_14240</name>
</gene>
<dbReference type="AlphaFoldDB" id="A0A9W6CY69"/>
<dbReference type="Gene3D" id="3.30.450.20">
    <property type="entry name" value="PAS domain"/>
    <property type="match status" value="1"/>
</dbReference>
<dbReference type="SUPFAM" id="SSF55785">
    <property type="entry name" value="PYP-like sensor domain (PAS domain)"/>
    <property type="match status" value="1"/>
</dbReference>
<evidence type="ECO:0000313" key="2">
    <source>
        <dbReference type="EMBL" id="GLI33991.1"/>
    </source>
</evidence>
<feature type="domain" description="PAS fold" evidence="1">
    <location>
        <begin position="11"/>
        <end position="69"/>
    </location>
</feature>
<sequence>MSNHEWVKEFPGTITVCDSEGIILEMNDAAIEAFKKNGGEKLIGTNLLDCHPEPARSKLKKLLATQRENTYTIEKNGVKKFIHQVPWYENGEYRGFVEFSLKIPAQIPHFVRDNT</sequence>
<evidence type="ECO:0000313" key="3">
    <source>
        <dbReference type="Proteomes" id="UP001144372"/>
    </source>
</evidence>
<accession>A0A9W6CY69</accession>
<dbReference type="Proteomes" id="UP001144372">
    <property type="component" value="Unassembled WGS sequence"/>
</dbReference>
<proteinExistence type="predicted"/>